<feature type="compositionally biased region" description="Basic and acidic residues" evidence="12">
    <location>
        <begin position="263"/>
        <end position="274"/>
    </location>
</feature>
<dbReference type="Pfam" id="PF09397">
    <property type="entry name" value="FtsK_gamma"/>
    <property type="match status" value="1"/>
</dbReference>
<dbReference type="InterPro" id="IPR050206">
    <property type="entry name" value="FtsK/SpoIIIE/SftA"/>
</dbReference>
<keyword evidence="5" id="KW-0159">Chromosome partition</keyword>
<organism evidence="15 16">
    <name type="scientific">Streptococcus sanguinis</name>
    <dbReference type="NCBI Taxonomy" id="1305"/>
    <lineage>
        <taxon>Bacteria</taxon>
        <taxon>Bacillati</taxon>
        <taxon>Bacillota</taxon>
        <taxon>Bacilli</taxon>
        <taxon>Lactobacillales</taxon>
        <taxon>Streptococcaceae</taxon>
        <taxon>Streptococcus</taxon>
    </lineage>
</organism>
<comment type="function">
    <text evidence="9">Essential cell division protein that coordinates cell division and chromosome segregation. The N-terminus is involved in assembly of the cell-division machinery. The C-terminus functions as a DNA motor that moves dsDNA in an ATP-dependent manner towards the difSL recombination site, which is located within the replication terminus region. Required for activation of the XerS recombinase, allowing activation of chromosome unlinking by recombination.</text>
</comment>
<proteinExistence type="inferred from homology"/>
<evidence type="ECO:0000256" key="10">
    <source>
        <dbReference type="PROSITE-ProRule" id="PRU00289"/>
    </source>
</evidence>
<feature type="compositionally biased region" description="Basic residues" evidence="12">
    <location>
        <begin position="1"/>
        <end position="16"/>
    </location>
</feature>
<dbReference type="PANTHER" id="PTHR22683:SF41">
    <property type="entry name" value="DNA TRANSLOCASE FTSK"/>
    <property type="match status" value="1"/>
</dbReference>
<dbReference type="PROSITE" id="PS50901">
    <property type="entry name" value="FTSK"/>
    <property type="match status" value="1"/>
</dbReference>
<dbReference type="SUPFAM" id="SSF46785">
    <property type="entry name" value="Winged helix' DNA-binding domain"/>
    <property type="match status" value="1"/>
</dbReference>
<evidence type="ECO:0000256" key="2">
    <source>
        <dbReference type="ARBA" id="ARBA00006474"/>
    </source>
</evidence>
<dbReference type="Gene3D" id="3.40.50.300">
    <property type="entry name" value="P-loop containing nucleotide triphosphate hydrolases"/>
    <property type="match status" value="1"/>
</dbReference>
<dbReference type="Proteomes" id="UP000183504">
    <property type="component" value="Unassembled WGS sequence"/>
</dbReference>
<dbReference type="GO" id="GO:0005886">
    <property type="term" value="C:plasma membrane"/>
    <property type="evidence" value="ECO:0007669"/>
    <property type="project" value="UniProtKB-SubCell"/>
</dbReference>
<evidence type="ECO:0000256" key="1">
    <source>
        <dbReference type="ARBA" id="ARBA00004651"/>
    </source>
</evidence>
<keyword evidence="4 10" id="KW-0547">Nucleotide-binding</keyword>
<dbReference type="InterPro" id="IPR041027">
    <property type="entry name" value="FtsK_alpha"/>
</dbReference>
<feature type="transmembrane region" description="Helical" evidence="13">
    <location>
        <begin position="60"/>
        <end position="80"/>
    </location>
</feature>
<dbReference type="RefSeq" id="WP_072074323.1">
    <property type="nucleotide sequence ID" value="NZ_CDMW01000001.1"/>
</dbReference>
<reference evidence="15 16" key="1">
    <citation type="submission" date="2015-01" db="EMBL/GenBank/DDBJ databases">
        <authorList>
            <person name="Pelicic Vladimir"/>
        </authorList>
    </citation>
    <scope>NUCLEOTIDE SEQUENCE [LARGE SCALE GENOMIC DNA]</scope>
    <source>
        <strain evidence="15 16">2908</strain>
    </source>
</reference>
<evidence type="ECO:0000256" key="4">
    <source>
        <dbReference type="ARBA" id="ARBA00022741"/>
    </source>
</evidence>
<dbReference type="SMART" id="SM00382">
    <property type="entry name" value="AAA"/>
    <property type="match status" value="1"/>
</dbReference>
<feature type="compositionally biased region" description="Acidic residues" evidence="12">
    <location>
        <begin position="682"/>
        <end position="696"/>
    </location>
</feature>
<dbReference type="InterPro" id="IPR036390">
    <property type="entry name" value="WH_DNA-bd_sf"/>
</dbReference>
<name>A0A0B7GMA0_STRSA</name>
<evidence type="ECO:0000256" key="12">
    <source>
        <dbReference type="SAM" id="MobiDB-lite"/>
    </source>
</evidence>
<evidence type="ECO:0000256" key="13">
    <source>
        <dbReference type="SAM" id="Phobius"/>
    </source>
</evidence>
<keyword evidence="11" id="KW-0175">Coiled coil</keyword>
<dbReference type="CDD" id="cd01127">
    <property type="entry name" value="TrwB_TraG_TraD_VirD4"/>
    <property type="match status" value="1"/>
</dbReference>
<dbReference type="SUPFAM" id="SSF52540">
    <property type="entry name" value="P-loop containing nucleoside triphosphate hydrolases"/>
    <property type="match status" value="1"/>
</dbReference>
<keyword evidence="13" id="KW-0472">Membrane</keyword>
<dbReference type="InterPro" id="IPR003593">
    <property type="entry name" value="AAA+_ATPase"/>
</dbReference>
<feature type="transmembrane region" description="Helical" evidence="13">
    <location>
        <begin position="92"/>
        <end position="112"/>
    </location>
</feature>
<dbReference type="GO" id="GO:0005524">
    <property type="term" value="F:ATP binding"/>
    <property type="evidence" value="ECO:0007669"/>
    <property type="project" value="UniProtKB-UniRule"/>
</dbReference>
<dbReference type="Pfam" id="PF01580">
    <property type="entry name" value="FtsK_SpoIIIE"/>
    <property type="match status" value="1"/>
</dbReference>
<evidence type="ECO:0000313" key="15">
    <source>
        <dbReference type="EMBL" id="CEL90786.1"/>
    </source>
</evidence>
<feature type="domain" description="FtsK" evidence="14">
    <location>
        <begin position="430"/>
        <end position="627"/>
    </location>
</feature>
<feature type="region of interest" description="Disordered" evidence="12">
    <location>
        <begin position="257"/>
        <end position="281"/>
    </location>
</feature>
<feature type="transmembrane region" description="Helical" evidence="13">
    <location>
        <begin position="31"/>
        <end position="54"/>
    </location>
</feature>
<dbReference type="GO" id="GO:0007059">
    <property type="term" value="P:chromosome segregation"/>
    <property type="evidence" value="ECO:0007669"/>
    <property type="project" value="UniProtKB-KW"/>
</dbReference>
<evidence type="ECO:0000256" key="11">
    <source>
        <dbReference type="SAM" id="Coils"/>
    </source>
</evidence>
<feature type="region of interest" description="Disordered" evidence="12">
    <location>
        <begin position="682"/>
        <end position="707"/>
    </location>
</feature>
<feature type="transmembrane region" description="Helical" evidence="13">
    <location>
        <begin position="163"/>
        <end position="183"/>
    </location>
</feature>
<comment type="similarity">
    <text evidence="2">Belongs to the FtsK/SpoIIIE/SftA family.</text>
</comment>
<evidence type="ECO:0000259" key="14">
    <source>
        <dbReference type="PROSITE" id="PS50901"/>
    </source>
</evidence>
<evidence type="ECO:0000256" key="5">
    <source>
        <dbReference type="ARBA" id="ARBA00022829"/>
    </source>
</evidence>
<gene>
    <name evidence="15" type="primary">ftsK</name>
    <name evidence="15" type="ORF">SSV_1494</name>
</gene>
<evidence type="ECO:0000256" key="7">
    <source>
        <dbReference type="ARBA" id="ARBA00023125"/>
    </source>
</evidence>
<protein>
    <recommendedName>
        <fullName evidence="3">DNA translocase FtsK</fullName>
    </recommendedName>
</protein>
<feature type="coiled-coil region" evidence="11">
    <location>
        <begin position="199"/>
        <end position="229"/>
    </location>
</feature>
<dbReference type="GO" id="GO:0003677">
    <property type="term" value="F:DNA binding"/>
    <property type="evidence" value="ECO:0007669"/>
    <property type="project" value="UniProtKB-KW"/>
</dbReference>
<dbReference type="InterPro" id="IPR018541">
    <property type="entry name" value="Ftsk_gamma"/>
</dbReference>
<dbReference type="InterPro" id="IPR036388">
    <property type="entry name" value="WH-like_DNA-bd_sf"/>
</dbReference>
<dbReference type="Gene3D" id="3.30.980.40">
    <property type="match status" value="1"/>
</dbReference>
<dbReference type="InterPro" id="IPR002543">
    <property type="entry name" value="FtsK_dom"/>
</dbReference>
<keyword evidence="13" id="KW-1133">Transmembrane helix</keyword>
<feature type="region of interest" description="Disordered" evidence="12">
    <location>
        <begin position="1"/>
        <end position="20"/>
    </location>
</feature>
<keyword evidence="13" id="KW-0812">Transmembrane</keyword>
<keyword evidence="6 10" id="KW-0067">ATP-binding</keyword>
<sequence>MATKKNTKKGRTTRRPTKAELERQKAIKRMIATFVLALILLFAAIKLGAFGVTIYNMIRLLVGSLAYLAILASFGYLFFFKWLHKHEGTVSGFISLFLGLELIFQAYFVSVLKLEGAAVLSTTLGRILTDLTAFKVSSFAGGGLLGSLLYAPISFLFSNIGSYFFGLLLILLGGLLMSPWSIYDISEKAMAAFQNWREKQEEKRQLRFLEQEEKAAQAAMQAIEVEQEEAEVDPETGEILDDEDLSDTAVDFDEADYEELGEYDPHEPLDFGREEETDETDVDVEVDFTAKESLDYKLPTINLFAPDKPKNQSKEKRIVRDNIKILEETFASFGIKAAVERAEIGPSVTKYEVKPAVGVRVNRISNLADDLALALAAKDVRIEAPIPGKSLVGIEVPNSEVATVTFRELWEQSKTDASKLLEIPLGKAVNGSVRSFDLAKMPHLLVAGSTGSGKSVAVNGIIASILMKARPDEVKFMMVDPKMVELSVYNDIPHLLIPVVTNPRKASRALQKVVDEMENRYELFSKVGARNIAGYNAKVAEYNAQSEYKQIPLPLIVVIVDELADLMMVASKEVEDAIIRLGQKARAAGIHMILATQRPSVDVISGLIKANVPSRIAFAVSSGTDSRTILDENGAEKLLGRGDMLFKPIDENHPVRLQGSFISDEDVERIVAFVKNQAEADYDDSFDPGEVSESDLDTGGADDGGDPLFEEAKALVIETQKASASMIQRRLSVGFNRATRLMEELEAAGVIGPAEGTKPRKVLQTN</sequence>
<evidence type="ECO:0000256" key="9">
    <source>
        <dbReference type="ARBA" id="ARBA00045564"/>
    </source>
</evidence>
<keyword evidence="7" id="KW-0238">DNA-binding</keyword>
<dbReference type="EMBL" id="CDMW01000001">
    <property type="protein sequence ID" value="CEL90786.1"/>
    <property type="molecule type" value="Genomic_DNA"/>
</dbReference>
<dbReference type="Gene3D" id="1.10.10.10">
    <property type="entry name" value="Winged helix-like DNA-binding domain superfamily/Winged helix DNA-binding domain"/>
    <property type="match status" value="1"/>
</dbReference>
<feature type="transmembrane region" description="Helical" evidence="13">
    <location>
        <begin position="132"/>
        <end position="151"/>
    </location>
</feature>
<dbReference type="AlphaFoldDB" id="A0A0B7GMA0"/>
<dbReference type="InterPro" id="IPR027417">
    <property type="entry name" value="P-loop_NTPase"/>
</dbReference>
<comment type="subcellular location">
    <subcellularLocation>
        <location evidence="1">Cell membrane</location>
        <topology evidence="1">Multi-pass membrane protein</topology>
    </subcellularLocation>
</comment>
<comment type="subunit">
    <text evidence="8">Homohexamer. Forms a ring that surrounds DNA.</text>
</comment>
<dbReference type="SMART" id="SM00843">
    <property type="entry name" value="Ftsk_gamma"/>
    <property type="match status" value="1"/>
</dbReference>
<evidence type="ECO:0000256" key="3">
    <source>
        <dbReference type="ARBA" id="ARBA00020887"/>
    </source>
</evidence>
<accession>A0A0B7GMA0</accession>
<dbReference type="PANTHER" id="PTHR22683">
    <property type="entry name" value="SPORULATION PROTEIN RELATED"/>
    <property type="match status" value="1"/>
</dbReference>
<evidence type="ECO:0000256" key="6">
    <source>
        <dbReference type="ARBA" id="ARBA00022840"/>
    </source>
</evidence>
<feature type="binding site" evidence="10">
    <location>
        <begin position="448"/>
        <end position="455"/>
    </location>
    <ligand>
        <name>ATP</name>
        <dbReference type="ChEBI" id="CHEBI:30616"/>
    </ligand>
</feature>
<evidence type="ECO:0000256" key="8">
    <source>
        <dbReference type="ARBA" id="ARBA00025923"/>
    </source>
</evidence>
<evidence type="ECO:0000313" key="16">
    <source>
        <dbReference type="Proteomes" id="UP000183504"/>
    </source>
</evidence>
<dbReference type="Pfam" id="PF17854">
    <property type="entry name" value="FtsK_alpha"/>
    <property type="match status" value="1"/>
</dbReference>